<dbReference type="Proteomes" id="UP000482960">
    <property type="component" value="Unassembled WGS sequence"/>
</dbReference>
<sequence length="313" mass="33643">MAFLVKVTTTPAFVLLLGVSGLAVIVQRGLRQSWRRVVVGGAVAVVPGLAMVAAWTRYADHVKAGNPLTVFLVSSELGDWNFGTVGQRLDITSYATIWARITDEIAGPYALTLFAGLAFAALGPALVDRVRGLGWAGAMVVAPFLFFNLYVHHSYYLCAIVPAVVMLAALGIDGLVGLARDRSRRVVLAGAVLLFVLVNSAISPLGRNDIKEWHEDARAPGAVHVISTYTEPGAKLILIGCDWDPVLPYLTHRDAVMFRGKDGRAYWDQAGDATEYGWLYACKDDADPKPYLPPGATATPSGQKALWRVSHAG</sequence>
<name>A0A6V8LB71_9ACTN</name>
<feature type="transmembrane region" description="Helical" evidence="1">
    <location>
        <begin position="186"/>
        <end position="206"/>
    </location>
</feature>
<accession>A0A6V8LB71</accession>
<reference evidence="2 3" key="2">
    <citation type="submission" date="2020-03" db="EMBL/GenBank/DDBJ databases">
        <authorList>
            <person name="Ichikawa N."/>
            <person name="Kimura A."/>
            <person name="Kitahashi Y."/>
            <person name="Uohara A."/>
        </authorList>
    </citation>
    <scope>NUCLEOTIDE SEQUENCE [LARGE SCALE GENOMIC DNA]</scope>
    <source>
        <strain evidence="2 3">NBRC 108638</strain>
    </source>
</reference>
<keyword evidence="1" id="KW-1133">Transmembrane helix</keyword>
<evidence type="ECO:0000256" key="1">
    <source>
        <dbReference type="SAM" id="Phobius"/>
    </source>
</evidence>
<feature type="transmembrane region" description="Helical" evidence="1">
    <location>
        <begin position="12"/>
        <end position="30"/>
    </location>
</feature>
<dbReference type="EMBL" id="BLPG01000001">
    <property type="protein sequence ID" value="GFJ92268.1"/>
    <property type="molecule type" value="Genomic_DNA"/>
</dbReference>
<proteinExistence type="predicted"/>
<evidence type="ECO:0000313" key="2">
    <source>
        <dbReference type="EMBL" id="GFJ92268.1"/>
    </source>
</evidence>
<feature type="transmembrane region" description="Helical" evidence="1">
    <location>
        <begin position="133"/>
        <end position="153"/>
    </location>
</feature>
<keyword evidence="1" id="KW-0812">Transmembrane</keyword>
<feature type="transmembrane region" description="Helical" evidence="1">
    <location>
        <begin position="37"/>
        <end position="58"/>
    </location>
</feature>
<reference evidence="2 3" key="1">
    <citation type="submission" date="2020-03" db="EMBL/GenBank/DDBJ databases">
        <title>Whole genome shotgun sequence of Phytohabitans rumicis NBRC 108638.</title>
        <authorList>
            <person name="Komaki H."/>
            <person name="Tamura T."/>
        </authorList>
    </citation>
    <scope>NUCLEOTIDE SEQUENCE [LARGE SCALE GENOMIC DNA]</scope>
    <source>
        <strain evidence="2 3">NBRC 108638</strain>
    </source>
</reference>
<protein>
    <recommendedName>
        <fullName evidence="4">Glycosyltransferase RgtA/B/C/D-like domain-containing protein</fullName>
    </recommendedName>
</protein>
<comment type="caution">
    <text evidence="2">The sequence shown here is derived from an EMBL/GenBank/DDBJ whole genome shotgun (WGS) entry which is preliminary data.</text>
</comment>
<feature type="transmembrane region" description="Helical" evidence="1">
    <location>
        <begin position="159"/>
        <end position="179"/>
    </location>
</feature>
<evidence type="ECO:0008006" key="4">
    <source>
        <dbReference type="Google" id="ProtNLM"/>
    </source>
</evidence>
<organism evidence="2 3">
    <name type="scientific">Phytohabitans rumicis</name>
    <dbReference type="NCBI Taxonomy" id="1076125"/>
    <lineage>
        <taxon>Bacteria</taxon>
        <taxon>Bacillati</taxon>
        <taxon>Actinomycetota</taxon>
        <taxon>Actinomycetes</taxon>
        <taxon>Micromonosporales</taxon>
        <taxon>Micromonosporaceae</taxon>
    </lineage>
</organism>
<keyword evidence="3" id="KW-1185">Reference proteome</keyword>
<gene>
    <name evidence="2" type="ORF">Prum_059100</name>
</gene>
<feature type="transmembrane region" description="Helical" evidence="1">
    <location>
        <begin position="106"/>
        <end position="126"/>
    </location>
</feature>
<evidence type="ECO:0000313" key="3">
    <source>
        <dbReference type="Proteomes" id="UP000482960"/>
    </source>
</evidence>
<dbReference type="AlphaFoldDB" id="A0A6V8LB71"/>
<keyword evidence="1" id="KW-0472">Membrane</keyword>